<dbReference type="FunFam" id="1.10.555.10:FF:000024">
    <property type="entry name" value="Rho GTPase-activating protein 1"/>
    <property type="match status" value="1"/>
</dbReference>
<dbReference type="CDD" id="cd00170">
    <property type="entry name" value="SEC14"/>
    <property type="match status" value="1"/>
</dbReference>
<dbReference type="InterPro" id="IPR036865">
    <property type="entry name" value="CRAL-TRIO_dom_sf"/>
</dbReference>
<comment type="similarity">
    <text evidence="1">Belongs to the PROTOR family.</text>
</comment>
<gene>
    <name evidence="6" type="ORF">GW7_03011</name>
</gene>
<dbReference type="Pfam" id="PF00620">
    <property type="entry name" value="RhoGAP"/>
    <property type="match status" value="1"/>
</dbReference>
<dbReference type="PANTHER" id="PTHR45808">
    <property type="entry name" value="RHO GTPASE-ACTIVATING PROTEIN 68F"/>
    <property type="match status" value="1"/>
</dbReference>
<dbReference type="GO" id="GO:2001136">
    <property type="term" value="P:negative regulation of endocytic recycling"/>
    <property type="evidence" value="ECO:0007669"/>
    <property type="project" value="TreeGrafter"/>
</dbReference>
<dbReference type="GO" id="GO:0016020">
    <property type="term" value="C:membrane"/>
    <property type="evidence" value="ECO:0007669"/>
    <property type="project" value="UniProtKB-ARBA"/>
</dbReference>
<evidence type="ECO:0000256" key="3">
    <source>
        <dbReference type="SAM" id="MobiDB-lite"/>
    </source>
</evidence>
<name>G5BKH6_HETGA</name>
<dbReference type="Pfam" id="PF08539">
    <property type="entry name" value="HbrB"/>
    <property type="match status" value="2"/>
</dbReference>
<dbReference type="Proteomes" id="UP000006813">
    <property type="component" value="Unassembled WGS sequence"/>
</dbReference>
<evidence type="ECO:0000256" key="1">
    <source>
        <dbReference type="ARBA" id="ARBA00010453"/>
    </source>
</evidence>
<feature type="compositionally biased region" description="Basic and acidic residues" evidence="3">
    <location>
        <begin position="542"/>
        <end position="561"/>
    </location>
</feature>
<organism evidence="6 7">
    <name type="scientific">Heterocephalus glaber</name>
    <name type="common">Naked mole rat</name>
    <dbReference type="NCBI Taxonomy" id="10181"/>
    <lineage>
        <taxon>Eukaryota</taxon>
        <taxon>Metazoa</taxon>
        <taxon>Chordata</taxon>
        <taxon>Craniata</taxon>
        <taxon>Vertebrata</taxon>
        <taxon>Euteleostomi</taxon>
        <taxon>Mammalia</taxon>
        <taxon>Eutheria</taxon>
        <taxon>Euarchontoglires</taxon>
        <taxon>Glires</taxon>
        <taxon>Rodentia</taxon>
        <taxon>Hystricomorpha</taxon>
        <taxon>Bathyergidae</taxon>
        <taxon>Heterocephalus</taxon>
    </lineage>
</organism>
<dbReference type="eggNOG" id="KOG4406">
    <property type="taxonomic scope" value="Eukaryota"/>
</dbReference>
<dbReference type="PROSITE" id="PS50238">
    <property type="entry name" value="RHOGAP"/>
    <property type="match status" value="1"/>
</dbReference>
<dbReference type="SMART" id="SM00516">
    <property type="entry name" value="SEC14"/>
    <property type="match status" value="1"/>
</dbReference>
<dbReference type="GO" id="GO:0120025">
    <property type="term" value="C:plasma membrane bounded cell projection"/>
    <property type="evidence" value="ECO:0007669"/>
    <property type="project" value="UniProtKB-ARBA"/>
</dbReference>
<dbReference type="GO" id="GO:0005096">
    <property type="term" value="F:GTPase activator activity"/>
    <property type="evidence" value="ECO:0007669"/>
    <property type="project" value="UniProtKB-KW"/>
</dbReference>
<dbReference type="InterPro" id="IPR013745">
    <property type="entry name" value="Bit61/PRR5"/>
</dbReference>
<dbReference type="InterPro" id="IPR008936">
    <property type="entry name" value="Rho_GTPase_activation_prot"/>
</dbReference>
<dbReference type="PROSITE" id="PS50191">
    <property type="entry name" value="CRAL_TRIO"/>
    <property type="match status" value="1"/>
</dbReference>
<proteinExistence type="inferred from homology"/>
<feature type="region of interest" description="Disordered" evidence="3">
    <location>
        <begin position="542"/>
        <end position="570"/>
    </location>
</feature>
<dbReference type="Gene3D" id="1.10.555.10">
    <property type="entry name" value="Rho GTPase activation protein"/>
    <property type="match status" value="1"/>
</dbReference>
<evidence type="ECO:0000313" key="7">
    <source>
        <dbReference type="Proteomes" id="UP000006813"/>
    </source>
</evidence>
<dbReference type="InterPro" id="IPR001251">
    <property type="entry name" value="CRAL-TRIO_dom"/>
</dbReference>
<reference evidence="6 7" key="1">
    <citation type="journal article" date="2011" name="Nature">
        <title>Genome sequencing reveals insights into physiology and longevity of the naked mole rat.</title>
        <authorList>
            <person name="Kim E.B."/>
            <person name="Fang X."/>
            <person name="Fushan A.A."/>
            <person name="Huang Z."/>
            <person name="Lobanov A.V."/>
            <person name="Han L."/>
            <person name="Marino S.M."/>
            <person name="Sun X."/>
            <person name="Turanov A.A."/>
            <person name="Yang P."/>
            <person name="Yim S.H."/>
            <person name="Zhao X."/>
            <person name="Kasaikina M.V."/>
            <person name="Stoletzki N."/>
            <person name="Peng C."/>
            <person name="Polak P."/>
            <person name="Xiong Z."/>
            <person name="Kiezun A."/>
            <person name="Zhu Y."/>
            <person name="Chen Y."/>
            <person name="Kryukov G.V."/>
            <person name="Zhang Q."/>
            <person name="Peshkin L."/>
            <person name="Yang L."/>
            <person name="Bronson R.T."/>
            <person name="Buffenstein R."/>
            <person name="Wang B."/>
            <person name="Han C."/>
            <person name="Li Q."/>
            <person name="Chen L."/>
            <person name="Zhao W."/>
            <person name="Sunyaev S.R."/>
            <person name="Park T.J."/>
            <person name="Zhang G."/>
            <person name="Wang J."/>
            <person name="Gladyshev V.N."/>
        </authorList>
    </citation>
    <scope>NUCLEOTIDE SEQUENCE [LARGE SCALE GENOMIC DNA]</scope>
</reference>
<dbReference type="InParanoid" id="G5BKH6"/>
<dbReference type="GO" id="GO:0005737">
    <property type="term" value="C:cytoplasm"/>
    <property type="evidence" value="ECO:0007669"/>
    <property type="project" value="TreeGrafter"/>
</dbReference>
<feature type="domain" description="CRAL-TRIO" evidence="4">
    <location>
        <begin position="586"/>
        <end position="743"/>
    </location>
</feature>
<dbReference type="SUPFAM" id="SSF48350">
    <property type="entry name" value="GTPase activation domain, GAP"/>
    <property type="match status" value="1"/>
</dbReference>
<evidence type="ECO:0000256" key="2">
    <source>
        <dbReference type="ARBA" id="ARBA00022468"/>
    </source>
</evidence>
<evidence type="ECO:0000313" key="6">
    <source>
        <dbReference type="EMBL" id="EHB09787.1"/>
    </source>
</evidence>
<dbReference type="InterPro" id="IPR000198">
    <property type="entry name" value="RhoGAP_dom"/>
</dbReference>
<dbReference type="GO" id="GO:0007264">
    <property type="term" value="P:small GTPase-mediated signal transduction"/>
    <property type="evidence" value="ECO:0007669"/>
    <property type="project" value="TreeGrafter"/>
</dbReference>
<dbReference type="FunFam" id="3.40.525.10:FF:000007">
    <property type="entry name" value="rho GTPase-activating protein 1"/>
    <property type="match status" value="1"/>
</dbReference>
<sequence>MSHRDAHRNCFLVSAAARVAGGLRQDKVGTCSSCTKGDHDVGPSILVMPLGAVNTSEDFQGVPGVSLSCIHNGVIAVFQRKGLPDQELFSLNEGVRIHNGVIAVFQRKGLPDQELFSLNEGVRQLLKTELGSFFTEYLQNQLLTKGMVILRDKIRFYEGQKLLDSLAETWDFFFSDVLPTLQAIFYPVQGKEPSVRQLALLHFRNTITLSVKLEDALARAHARVPPAIVQMLLVLQKLLGSLAETWDFFFSDVLPTLQAIFYPVQGKEPSVRQLALLHFRNTITLSVKLEDALARAHARVPPAIVQMLLVLQGVHEARGATDDYLRLETLVQKVVSPYLGTYGLYSSEGPFVHSCILEKRLLRCSRSGDVLAKNPVTLESVDSDSEGIFIDFGRGGGSSVSDFEGPGGQQSIVALCPTLNPEQRAGAETTQLFLCAPCTLNLLLSARCSSARASVPCTFIPTVGLETSGFCSFRTKQGCVTLGPTSPCSDAHLTAPPDAAVPLSSWKGVSGQFRNGFQAQVPVPWEGSMWTMIALCPHLTDRKTEGQSDQEEPQRPQKEAAKLGASRRPSVVAMAGEDPTVSTSHPFYDVARHGILQMAGDDCYGRHVVTFSCCRMPPSHELNHQRLLEYLKFTLDQYVEHDYTIIYFHHGLNSRNKPSLSWLQSAYKEFDRKYKKNLKALYVVHPTSFIKVLWNLFRPLISHKFGKKVTYLSYLSELREHLQYEYDQLPIPPEVLRHDEKLRNLHEGRPHPPAKMPPPRPPLPTQQFGVSLQYLKEKNQGELIPPVLRLTVTYLEEKGLHTEGLFRRSASAQTVRQVQRLLDQGKPVNFDDYGDIHLPAVILKTFLRELPQPLLTFEAYERIMDITSVESSLRVTHCRQILRSLPEHNYAILRYLMAFLHAVSQESILNKMNSSNLACVFGLNLIWPSQGASSLNALVPLNLFTELLIEYYEKIFSAHEAPGEHGPGKADTGGQGSHLIRGCGGSDPPQPSPGLSGLRVP</sequence>
<protein>
    <submittedName>
        <fullName evidence="6">Rho GTPase-activating protein 8</fullName>
    </submittedName>
</protein>
<evidence type="ECO:0000259" key="5">
    <source>
        <dbReference type="PROSITE" id="PS50238"/>
    </source>
</evidence>
<dbReference type="PANTHER" id="PTHR45808:SF4">
    <property type="entry name" value="RHO GTPASE-ACTIVATING PROTEIN 8"/>
    <property type="match status" value="1"/>
</dbReference>
<dbReference type="Gene3D" id="3.40.525.10">
    <property type="entry name" value="CRAL-TRIO lipid binding domain"/>
    <property type="match status" value="1"/>
</dbReference>
<dbReference type="AlphaFoldDB" id="G5BKH6"/>
<evidence type="ECO:0000259" key="4">
    <source>
        <dbReference type="PROSITE" id="PS50191"/>
    </source>
</evidence>
<dbReference type="Pfam" id="PF13716">
    <property type="entry name" value="CRAL_TRIO_2"/>
    <property type="match status" value="1"/>
</dbReference>
<feature type="region of interest" description="Disordered" evidence="3">
    <location>
        <begin position="962"/>
        <end position="1001"/>
    </location>
</feature>
<feature type="domain" description="Rho-GAP" evidence="5">
    <location>
        <begin position="770"/>
        <end position="956"/>
    </location>
</feature>
<dbReference type="SMART" id="SM00324">
    <property type="entry name" value="RhoGAP"/>
    <property type="match status" value="1"/>
</dbReference>
<accession>G5BKH6</accession>
<dbReference type="SUPFAM" id="SSF52087">
    <property type="entry name" value="CRAL/TRIO domain"/>
    <property type="match status" value="1"/>
</dbReference>
<dbReference type="EMBL" id="JH170753">
    <property type="protein sequence ID" value="EHB09787.1"/>
    <property type="molecule type" value="Genomic_DNA"/>
</dbReference>
<keyword evidence="2" id="KW-0343">GTPase activation</keyword>